<dbReference type="PANTHER" id="PTHR32502">
    <property type="entry name" value="N-ACETYLGALACTOSAMINE PERMEASE II COMPONENT-RELATED"/>
    <property type="match status" value="1"/>
</dbReference>
<evidence type="ECO:0000256" key="3">
    <source>
        <dbReference type="ARBA" id="ARBA00022475"/>
    </source>
</evidence>
<dbReference type="InterPro" id="IPR004700">
    <property type="entry name" value="PTS_IIC_man"/>
</dbReference>
<evidence type="ECO:0000256" key="5">
    <source>
        <dbReference type="ARBA" id="ARBA00022683"/>
    </source>
</evidence>
<reference evidence="10" key="2">
    <citation type="submission" date="2021-04" db="EMBL/GenBank/DDBJ databases">
        <authorList>
            <person name="Gilroy R."/>
        </authorList>
    </citation>
    <scope>NUCLEOTIDE SEQUENCE</scope>
    <source>
        <strain evidence="10">ChiHjej12B11-14209</strain>
    </source>
</reference>
<accession>A0A9D2EZE3</accession>
<comment type="subcellular location">
    <subcellularLocation>
        <location evidence="1">Cell membrane</location>
        <topology evidence="1">Multi-pass membrane protein</topology>
    </subcellularLocation>
</comment>
<keyword evidence="4 10" id="KW-0762">Sugar transport</keyword>
<evidence type="ECO:0000256" key="4">
    <source>
        <dbReference type="ARBA" id="ARBA00022597"/>
    </source>
</evidence>
<reference evidence="10" key="1">
    <citation type="journal article" date="2021" name="PeerJ">
        <title>Extensive microbial diversity within the chicken gut microbiome revealed by metagenomics and culture.</title>
        <authorList>
            <person name="Gilroy R."/>
            <person name="Ravi A."/>
            <person name="Getino M."/>
            <person name="Pursley I."/>
            <person name="Horton D.L."/>
            <person name="Alikhan N.F."/>
            <person name="Baker D."/>
            <person name="Gharbi K."/>
            <person name="Hall N."/>
            <person name="Watson M."/>
            <person name="Adriaenssens E.M."/>
            <person name="Foster-Nyarko E."/>
            <person name="Jarju S."/>
            <person name="Secka A."/>
            <person name="Antonio M."/>
            <person name="Oren A."/>
            <person name="Chaudhuri R.R."/>
            <person name="La Ragione R."/>
            <person name="Hildebrand F."/>
            <person name="Pallen M.J."/>
        </authorList>
    </citation>
    <scope>NUCLEOTIDE SEQUENCE</scope>
    <source>
        <strain evidence="10">ChiHjej12B11-14209</strain>
    </source>
</reference>
<proteinExistence type="predicted"/>
<feature type="transmembrane region" description="Helical" evidence="9">
    <location>
        <begin position="145"/>
        <end position="166"/>
    </location>
</feature>
<dbReference type="PROSITE" id="PS51106">
    <property type="entry name" value="PTS_EIIC_TYPE_4"/>
    <property type="match status" value="1"/>
</dbReference>
<organism evidence="10 11">
    <name type="scientific">Candidatus Olsenella pullistercoris</name>
    <dbReference type="NCBI Taxonomy" id="2838712"/>
    <lineage>
        <taxon>Bacteria</taxon>
        <taxon>Bacillati</taxon>
        <taxon>Actinomycetota</taxon>
        <taxon>Coriobacteriia</taxon>
        <taxon>Coriobacteriales</taxon>
        <taxon>Atopobiaceae</taxon>
        <taxon>Olsenella</taxon>
    </lineage>
</organism>
<evidence type="ECO:0000313" key="10">
    <source>
        <dbReference type="EMBL" id="HIZ46091.1"/>
    </source>
</evidence>
<protein>
    <submittedName>
        <fullName evidence="10">PTS sugar transporter subunit IIC</fullName>
    </submittedName>
</protein>
<keyword evidence="7 9" id="KW-1133">Transmembrane helix</keyword>
<feature type="transmembrane region" description="Helical" evidence="9">
    <location>
        <begin position="6"/>
        <end position="20"/>
    </location>
</feature>
<keyword evidence="8 9" id="KW-0472">Membrane</keyword>
<dbReference type="PANTHER" id="PTHR32502:SF8">
    <property type="entry name" value="N-ACETYLGALACTOSAMINE PERMEASE IIC COMPONENT 1"/>
    <property type="match status" value="1"/>
</dbReference>
<dbReference type="EMBL" id="DXBM01000032">
    <property type="protein sequence ID" value="HIZ46091.1"/>
    <property type="molecule type" value="Genomic_DNA"/>
</dbReference>
<sequence length="253" mass="26275">MEGAQLVIMAVAMGVLYWLARGMIGGYFALFFFASPIFVGVVAGAIYGDVTQGLIIGGGIAAVFAGIIAPGGNLPTDSALAATTVIPIALATGLSVEQAIAFAVPMGLVGSLVTTLRRFVNIIFVHRADAAVAKGDTAELSRCALIYPPIIELPILFLPVFIVVMFGQDAMLAFMNVVPDWVMQGLSVAGGVMPAIGFALIMNMIGQPKMLPYTIIGFILVQCLALNNITAGLIAGCVAVLVVMAKRDAQKEA</sequence>
<dbReference type="GO" id="GO:0009401">
    <property type="term" value="P:phosphoenolpyruvate-dependent sugar phosphotransferase system"/>
    <property type="evidence" value="ECO:0007669"/>
    <property type="project" value="UniProtKB-KW"/>
</dbReference>
<evidence type="ECO:0000256" key="2">
    <source>
        <dbReference type="ARBA" id="ARBA00022448"/>
    </source>
</evidence>
<gene>
    <name evidence="10" type="ORF">IAA19_03605</name>
</gene>
<keyword evidence="3" id="KW-1003">Cell membrane</keyword>
<evidence type="ECO:0000313" key="11">
    <source>
        <dbReference type="Proteomes" id="UP000824062"/>
    </source>
</evidence>
<keyword evidence="2" id="KW-0813">Transport</keyword>
<comment type="caution">
    <text evidence="10">The sequence shown here is derived from an EMBL/GenBank/DDBJ whole genome shotgun (WGS) entry which is preliminary data.</text>
</comment>
<evidence type="ECO:0000256" key="9">
    <source>
        <dbReference type="SAM" id="Phobius"/>
    </source>
</evidence>
<name>A0A9D2EZE3_9ACTN</name>
<dbReference type="AlphaFoldDB" id="A0A9D2EZE3"/>
<evidence type="ECO:0000256" key="6">
    <source>
        <dbReference type="ARBA" id="ARBA00022692"/>
    </source>
</evidence>
<dbReference type="Proteomes" id="UP000824062">
    <property type="component" value="Unassembled WGS sequence"/>
</dbReference>
<dbReference type="InterPro" id="IPR050303">
    <property type="entry name" value="GatZ_KbaZ_carbometab"/>
</dbReference>
<feature type="transmembrane region" description="Helical" evidence="9">
    <location>
        <begin position="27"/>
        <end position="47"/>
    </location>
</feature>
<feature type="transmembrane region" description="Helical" evidence="9">
    <location>
        <begin position="53"/>
        <end position="72"/>
    </location>
</feature>
<dbReference type="Pfam" id="PF03609">
    <property type="entry name" value="EII-Sor"/>
    <property type="match status" value="1"/>
</dbReference>
<evidence type="ECO:0000256" key="7">
    <source>
        <dbReference type="ARBA" id="ARBA00022989"/>
    </source>
</evidence>
<keyword evidence="6 9" id="KW-0812">Transmembrane</keyword>
<evidence type="ECO:0000256" key="8">
    <source>
        <dbReference type="ARBA" id="ARBA00023136"/>
    </source>
</evidence>
<dbReference type="GO" id="GO:0005886">
    <property type="term" value="C:plasma membrane"/>
    <property type="evidence" value="ECO:0007669"/>
    <property type="project" value="UniProtKB-SubCell"/>
</dbReference>
<keyword evidence="5" id="KW-0598">Phosphotransferase system</keyword>
<feature type="transmembrane region" description="Helical" evidence="9">
    <location>
        <begin position="186"/>
        <end position="206"/>
    </location>
</feature>
<feature type="transmembrane region" description="Helical" evidence="9">
    <location>
        <begin position="218"/>
        <end position="245"/>
    </location>
</feature>
<evidence type="ECO:0000256" key="1">
    <source>
        <dbReference type="ARBA" id="ARBA00004651"/>
    </source>
</evidence>